<organism evidence="1 2">
    <name type="scientific">Neorhizobium alkalisoli</name>
    <dbReference type="NCBI Taxonomy" id="528178"/>
    <lineage>
        <taxon>Bacteria</taxon>
        <taxon>Pseudomonadati</taxon>
        <taxon>Pseudomonadota</taxon>
        <taxon>Alphaproteobacteria</taxon>
        <taxon>Hyphomicrobiales</taxon>
        <taxon>Rhizobiaceae</taxon>
        <taxon>Rhizobium/Agrobacterium group</taxon>
        <taxon>Neorhizobium</taxon>
    </lineage>
</organism>
<gene>
    <name evidence="1" type="ORF">FHW37_1285</name>
</gene>
<sequence length="200" mass="22816">MNHDMKNLPYTPQNFKDLADTPVGKELWSFLTSEGNLIRMETATMLERAAVEPLSQGLVSEFGESVRDDRTKQMIGHMARQIMDAMGYEVDRSALRITRPSLFTSGTTYRAKGSSGRQMKITREQREAWVRNTKNSPFNMWLDNQVRDEKGVLDLDKLYAVAKSHGLDKRYDSLNPGQQRMNIGVQLRKLVDPSLYADLA</sequence>
<protein>
    <submittedName>
        <fullName evidence="1">Uncharacterized protein</fullName>
    </submittedName>
</protein>
<keyword evidence="2" id="KW-1185">Reference proteome</keyword>
<comment type="caution">
    <text evidence="1">The sequence shown here is derived from an EMBL/GenBank/DDBJ whole genome shotgun (WGS) entry which is preliminary data.</text>
</comment>
<dbReference type="Proteomes" id="UP000320653">
    <property type="component" value="Unassembled WGS sequence"/>
</dbReference>
<accession>A0A561PSU4</accession>
<dbReference type="RefSeq" id="WP_246691063.1">
    <property type="nucleotide sequence ID" value="NZ_VIWP01000028.1"/>
</dbReference>
<dbReference type="EMBL" id="VIWP01000028">
    <property type="protein sequence ID" value="TWF41180.1"/>
    <property type="molecule type" value="Genomic_DNA"/>
</dbReference>
<evidence type="ECO:0000313" key="1">
    <source>
        <dbReference type="EMBL" id="TWF41180.1"/>
    </source>
</evidence>
<name>A0A561PSU4_9HYPH</name>
<reference evidence="1 2" key="1">
    <citation type="submission" date="2019-06" db="EMBL/GenBank/DDBJ databases">
        <title>Sorghum-associated microbial communities from plants grown in Nebraska, USA.</title>
        <authorList>
            <person name="Schachtman D."/>
        </authorList>
    </citation>
    <scope>NUCLEOTIDE SEQUENCE [LARGE SCALE GENOMIC DNA]</scope>
    <source>
        <strain evidence="1 2">1225</strain>
    </source>
</reference>
<proteinExistence type="predicted"/>
<evidence type="ECO:0000313" key="2">
    <source>
        <dbReference type="Proteomes" id="UP000320653"/>
    </source>
</evidence>
<dbReference type="AlphaFoldDB" id="A0A561PSU4"/>